<dbReference type="PROSITE" id="PS50977">
    <property type="entry name" value="HTH_TETR_2"/>
    <property type="match status" value="1"/>
</dbReference>
<dbReference type="SUPFAM" id="SSF46689">
    <property type="entry name" value="Homeodomain-like"/>
    <property type="match status" value="1"/>
</dbReference>
<dbReference type="InterPro" id="IPR036271">
    <property type="entry name" value="Tet_transcr_reg_TetR-rel_C_sf"/>
</dbReference>
<dbReference type="Pfam" id="PF00440">
    <property type="entry name" value="TetR_N"/>
    <property type="match status" value="1"/>
</dbReference>
<dbReference type="InterPro" id="IPR009057">
    <property type="entry name" value="Homeodomain-like_sf"/>
</dbReference>
<evidence type="ECO:0000256" key="1">
    <source>
        <dbReference type="ARBA" id="ARBA00023125"/>
    </source>
</evidence>
<sequence length="202" mass="23446">MGEKRDAERTRKSILQSAKEEFFEKGYRGTRVESIAKRAGVQKQLIYHYFHNKEDLINQTIEEFVSSVSTGNLTLPDDPAEIASFRMRVNMDHLKEFLKFTAWEAIEELPQGSPGEETRRRVLQAYNEDMKSKQQLGMIPEGLDPALITLMMSSLTVYPLLYGNVTQMITGSTLEDPEFQERWLQFLRQISQRIFELSDEKT</sequence>
<reference evidence="4 5" key="1">
    <citation type="submission" date="2023-07" db="EMBL/GenBank/DDBJ databases">
        <title>Paenibacillus sp. JX-17 nov. isolated from soil.</title>
        <authorList>
            <person name="Wan Y."/>
            <person name="Liu B."/>
        </authorList>
    </citation>
    <scope>NUCLEOTIDE SEQUENCE [LARGE SCALE GENOMIC DNA]</scope>
    <source>
        <strain evidence="4 5">JX-17</strain>
    </source>
</reference>
<evidence type="ECO:0000313" key="5">
    <source>
        <dbReference type="Proteomes" id="UP001240171"/>
    </source>
</evidence>
<dbReference type="EMBL" id="JAUQTB010000003">
    <property type="protein sequence ID" value="MDO7906205.1"/>
    <property type="molecule type" value="Genomic_DNA"/>
</dbReference>
<dbReference type="SUPFAM" id="SSF48498">
    <property type="entry name" value="Tetracyclin repressor-like, C-terminal domain"/>
    <property type="match status" value="1"/>
</dbReference>
<evidence type="ECO:0000259" key="3">
    <source>
        <dbReference type="PROSITE" id="PS50977"/>
    </source>
</evidence>
<dbReference type="PANTHER" id="PTHR30328">
    <property type="entry name" value="TRANSCRIPTIONAL REPRESSOR"/>
    <property type="match status" value="1"/>
</dbReference>
<accession>A0ABT9CBF6</accession>
<dbReference type="PANTHER" id="PTHR30328:SF54">
    <property type="entry name" value="HTH-TYPE TRANSCRIPTIONAL REPRESSOR SCO4008"/>
    <property type="match status" value="1"/>
</dbReference>
<feature type="domain" description="HTH tetR-type" evidence="3">
    <location>
        <begin position="8"/>
        <end position="68"/>
    </location>
</feature>
<protein>
    <submittedName>
        <fullName evidence="4">TetR/AcrR family transcriptional regulator</fullName>
    </submittedName>
</protein>
<evidence type="ECO:0000313" key="4">
    <source>
        <dbReference type="EMBL" id="MDO7906205.1"/>
    </source>
</evidence>
<dbReference type="InterPro" id="IPR001647">
    <property type="entry name" value="HTH_TetR"/>
</dbReference>
<feature type="DNA-binding region" description="H-T-H motif" evidence="2">
    <location>
        <begin position="31"/>
        <end position="50"/>
    </location>
</feature>
<keyword evidence="5" id="KW-1185">Reference proteome</keyword>
<comment type="caution">
    <text evidence="4">The sequence shown here is derived from an EMBL/GenBank/DDBJ whole genome shotgun (WGS) entry which is preliminary data.</text>
</comment>
<organism evidence="4 5">
    <name type="scientific">Paenibacillus lacisoli</name>
    <dbReference type="NCBI Taxonomy" id="3064525"/>
    <lineage>
        <taxon>Bacteria</taxon>
        <taxon>Bacillati</taxon>
        <taxon>Bacillota</taxon>
        <taxon>Bacilli</taxon>
        <taxon>Bacillales</taxon>
        <taxon>Paenibacillaceae</taxon>
        <taxon>Paenibacillus</taxon>
    </lineage>
</organism>
<dbReference type="PRINTS" id="PR00455">
    <property type="entry name" value="HTHTETR"/>
</dbReference>
<keyword evidence="1 2" id="KW-0238">DNA-binding</keyword>
<dbReference type="Gene3D" id="1.10.357.10">
    <property type="entry name" value="Tetracycline Repressor, domain 2"/>
    <property type="match status" value="1"/>
</dbReference>
<evidence type="ECO:0000256" key="2">
    <source>
        <dbReference type="PROSITE-ProRule" id="PRU00335"/>
    </source>
</evidence>
<proteinExistence type="predicted"/>
<name>A0ABT9CBF6_9BACL</name>
<dbReference type="Proteomes" id="UP001240171">
    <property type="component" value="Unassembled WGS sequence"/>
</dbReference>
<dbReference type="InterPro" id="IPR050109">
    <property type="entry name" value="HTH-type_TetR-like_transc_reg"/>
</dbReference>
<gene>
    <name evidence="4" type="ORF">Q5741_07200</name>
</gene>